<keyword evidence="1" id="KW-0472">Membrane</keyword>
<evidence type="ECO:0000313" key="2">
    <source>
        <dbReference type="EMBL" id="OGZ78331.1"/>
    </source>
</evidence>
<dbReference type="InterPro" id="IPR036390">
    <property type="entry name" value="WH_DNA-bd_sf"/>
</dbReference>
<protein>
    <recommendedName>
        <fullName evidence="4">HTH iclR-type domain-containing protein</fullName>
    </recommendedName>
</protein>
<organism evidence="2 3">
    <name type="scientific">Candidatus Staskawiczbacteria bacterium RIFOXYB1_FULL_37_44</name>
    <dbReference type="NCBI Taxonomy" id="1802223"/>
    <lineage>
        <taxon>Bacteria</taxon>
        <taxon>Candidatus Staskawicziibacteriota</taxon>
    </lineage>
</organism>
<dbReference type="STRING" id="1802223.A2358_03340"/>
<dbReference type="AlphaFoldDB" id="A0A1G2IV85"/>
<keyword evidence="1" id="KW-1133">Transmembrane helix</keyword>
<proteinExistence type="predicted"/>
<accession>A0A1G2IV85</accession>
<dbReference type="EMBL" id="MHPJ01000023">
    <property type="protein sequence ID" value="OGZ78331.1"/>
    <property type="molecule type" value="Genomic_DNA"/>
</dbReference>
<evidence type="ECO:0008006" key="4">
    <source>
        <dbReference type="Google" id="ProtNLM"/>
    </source>
</evidence>
<evidence type="ECO:0000256" key="1">
    <source>
        <dbReference type="SAM" id="Phobius"/>
    </source>
</evidence>
<dbReference type="InterPro" id="IPR036388">
    <property type="entry name" value="WH-like_DNA-bd_sf"/>
</dbReference>
<sequence length="105" mass="11627">MNQVLIFGVGVIIGAGAVWYFLGGGGNRETLKEKQIKEKEVRKSKIMELIGTVQSGNARVSNDTVQKMLSISDASATRYLDELEKEGKVRQVGNDGRFVYYEKIA</sequence>
<dbReference type="Proteomes" id="UP000178650">
    <property type="component" value="Unassembled WGS sequence"/>
</dbReference>
<dbReference type="Gene3D" id="1.10.10.10">
    <property type="entry name" value="Winged helix-like DNA-binding domain superfamily/Winged helix DNA-binding domain"/>
    <property type="match status" value="1"/>
</dbReference>
<name>A0A1G2IV85_9BACT</name>
<reference evidence="2 3" key="1">
    <citation type="journal article" date="2016" name="Nat. Commun.">
        <title>Thousands of microbial genomes shed light on interconnected biogeochemical processes in an aquifer system.</title>
        <authorList>
            <person name="Anantharaman K."/>
            <person name="Brown C.T."/>
            <person name="Hug L.A."/>
            <person name="Sharon I."/>
            <person name="Castelle C.J."/>
            <person name="Probst A.J."/>
            <person name="Thomas B.C."/>
            <person name="Singh A."/>
            <person name="Wilkins M.J."/>
            <person name="Karaoz U."/>
            <person name="Brodie E.L."/>
            <person name="Williams K.H."/>
            <person name="Hubbard S.S."/>
            <person name="Banfield J.F."/>
        </authorList>
    </citation>
    <scope>NUCLEOTIDE SEQUENCE [LARGE SCALE GENOMIC DNA]</scope>
</reference>
<comment type="caution">
    <text evidence="2">The sequence shown here is derived from an EMBL/GenBank/DDBJ whole genome shotgun (WGS) entry which is preliminary data.</text>
</comment>
<evidence type="ECO:0000313" key="3">
    <source>
        <dbReference type="Proteomes" id="UP000178650"/>
    </source>
</evidence>
<gene>
    <name evidence="2" type="ORF">A2358_03340</name>
</gene>
<feature type="transmembrane region" description="Helical" evidence="1">
    <location>
        <begin position="6"/>
        <end position="22"/>
    </location>
</feature>
<keyword evidence="1" id="KW-0812">Transmembrane</keyword>
<dbReference type="SUPFAM" id="SSF46785">
    <property type="entry name" value="Winged helix' DNA-binding domain"/>
    <property type="match status" value="1"/>
</dbReference>